<sequence>MKSLVLQEPGKLVWQEIDEPTAAAGEAIVKVLRCGVCGTDIHAYHGRQPFFSCPRRLGHELAVEVVSVSSASDLSIGDRGSVEAYAFCGQCPACRTGKTNCCKRLSVLGVHVDGGHAPLIRVPVSRLHVNNDLDPDALALVEPLVIGSHAATRAALTRGEPCLILGMGPIGLAVGLFAKAAGANVVCVDQNQPRLDFAINTLGLGAGVQGGVGLHDRLLKHFGQLPAVVIDATGSQASMEACFELAEHGGRVVFVGLFLGDVSINDPNFHRRELTLSASRAGLSSTFRSVIDSMADGTIDALPMITHRIRFEELAERLPRIDQESGLVKAMIDFC</sequence>
<dbReference type="InterPro" id="IPR011032">
    <property type="entry name" value="GroES-like_sf"/>
</dbReference>
<evidence type="ECO:0000313" key="5">
    <source>
        <dbReference type="Proteomes" id="UP000319143"/>
    </source>
</evidence>
<evidence type="ECO:0000259" key="2">
    <source>
        <dbReference type="Pfam" id="PF00107"/>
    </source>
</evidence>
<dbReference type="RefSeq" id="WP_146527760.1">
    <property type="nucleotide sequence ID" value="NZ_SJPV01000005.1"/>
</dbReference>
<evidence type="ECO:0000313" key="4">
    <source>
        <dbReference type="EMBL" id="TWU37377.1"/>
    </source>
</evidence>
<evidence type="ECO:0000259" key="3">
    <source>
        <dbReference type="Pfam" id="PF08240"/>
    </source>
</evidence>
<keyword evidence="5" id="KW-1185">Reference proteome</keyword>
<dbReference type="OrthoDB" id="239596at2"/>
<dbReference type="CDD" id="cd08261">
    <property type="entry name" value="Zn_ADH7"/>
    <property type="match status" value="1"/>
</dbReference>
<protein>
    <submittedName>
        <fullName evidence="4">Putative L-galactonate oxidoreductase</fullName>
        <ecNumber evidence="4">1.1.1.-</ecNumber>
    </submittedName>
</protein>
<dbReference type="SUPFAM" id="SSF50129">
    <property type="entry name" value="GroES-like"/>
    <property type="match status" value="1"/>
</dbReference>
<dbReference type="Gene3D" id="3.90.180.10">
    <property type="entry name" value="Medium-chain alcohol dehydrogenases, catalytic domain"/>
    <property type="match status" value="1"/>
</dbReference>
<dbReference type="AlphaFoldDB" id="A0A5C6DNC9"/>
<dbReference type="PANTHER" id="PTHR43401:SF3">
    <property type="entry name" value="L-GALACTONATE-5-DEHYDROGENASE"/>
    <property type="match status" value="1"/>
</dbReference>
<dbReference type="InterPro" id="IPR013154">
    <property type="entry name" value="ADH-like_N"/>
</dbReference>
<proteinExistence type="predicted"/>
<dbReference type="SUPFAM" id="SSF51735">
    <property type="entry name" value="NAD(P)-binding Rossmann-fold domains"/>
    <property type="match status" value="1"/>
</dbReference>
<dbReference type="EMBL" id="SJPV01000005">
    <property type="protein sequence ID" value="TWU37377.1"/>
    <property type="molecule type" value="Genomic_DNA"/>
</dbReference>
<dbReference type="InterPro" id="IPR050129">
    <property type="entry name" value="Zn_alcohol_dh"/>
</dbReference>
<feature type="domain" description="Alcohol dehydrogenase-like N-terminal" evidence="3">
    <location>
        <begin position="24"/>
        <end position="128"/>
    </location>
</feature>
<evidence type="ECO:0000256" key="1">
    <source>
        <dbReference type="ARBA" id="ARBA00023002"/>
    </source>
</evidence>
<dbReference type="GO" id="GO:0016491">
    <property type="term" value="F:oxidoreductase activity"/>
    <property type="evidence" value="ECO:0007669"/>
    <property type="project" value="UniProtKB-KW"/>
</dbReference>
<gene>
    <name evidence="4" type="primary">yjjN_1</name>
    <name evidence="4" type="ORF">Poly41_35070</name>
</gene>
<dbReference type="Proteomes" id="UP000319143">
    <property type="component" value="Unassembled WGS sequence"/>
</dbReference>
<accession>A0A5C6DNC9</accession>
<comment type="caution">
    <text evidence="4">The sequence shown here is derived from an EMBL/GenBank/DDBJ whole genome shotgun (WGS) entry which is preliminary data.</text>
</comment>
<dbReference type="InterPro" id="IPR036291">
    <property type="entry name" value="NAD(P)-bd_dom_sf"/>
</dbReference>
<feature type="domain" description="Alcohol dehydrogenase-like C-terminal" evidence="2">
    <location>
        <begin position="169"/>
        <end position="295"/>
    </location>
</feature>
<reference evidence="4 5" key="1">
    <citation type="submission" date="2019-02" db="EMBL/GenBank/DDBJ databases">
        <title>Deep-cultivation of Planctomycetes and their phenomic and genomic characterization uncovers novel biology.</title>
        <authorList>
            <person name="Wiegand S."/>
            <person name="Jogler M."/>
            <person name="Boedeker C."/>
            <person name="Pinto D."/>
            <person name="Vollmers J."/>
            <person name="Rivas-Marin E."/>
            <person name="Kohn T."/>
            <person name="Peeters S.H."/>
            <person name="Heuer A."/>
            <person name="Rast P."/>
            <person name="Oberbeckmann S."/>
            <person name="Bunk B."/>
            <person name="Jeske O."/>
            <person name="Meyerdierks A."/>
            <person name="Storesund J.E."/>
            <person name="Kallscheuer N."/>
            <person name="Luecker S."/>
            <person name="Lage O.M."/>
            <person name="Pohl T."/>
            <person name="Merkel B.J."/>
            <person name="Hornburger P."/>
            <person name="Mueller R.-W."/>
            <person name="Bruemmer F."/>
            <person name="Labrenz M."/>
            <person name="Spormann A.M."/>
            <person name="Op Den Camp H."/>
            <person name="Overmann J."/>
            <person name="Amann R."/>
            <person name="Jetten M.S.M."/>
            <person name="Mascher T."/>
            <person name="Medema M.H."/>
            <person name="Devos D.P."/>
            <person name="Kaster A.-K."/>
            <person name="Ovreas L."/>
            <person name="Rohde M."/>
            <person name="Galperin M.Y."/>
            <person name="Jogler C."/>
        </authorList>
    </citation>
    <scope>NUCLEOTIDE SEQUENCE [LARGE SCALE GENOMIC DNA]</scope>
    <source>
        <strain evidence="4 5">Poly41</strain>
    </source>
</reference>
<dbReference type="Gene3D" id="3.40.50.720">
    <property type="entry name" value="NAD(P)-binding Rossmann-like Domain"/>
    <property type="match status" value="1"/>
</dbReference>
<dbReference type="Pfam" id="PF08240">
    <property type="entry name" value="ADH_N"/>
    <property type="match status" value="1"/>
</dbReference>
<dbReference type="Pfam" id="PF00107">
    <property type="entry name" value="ADH_zinc_N"/>
    <property type="match status" value="1"/>
</dbReference>
<dbReference type="InterPro" id="IPR013149">
    <property type="entry name" value="ADH-like_C"/>
</dbReference>
<dbReference type="EC" id="1.1.1.-" evidence="4"/>
<name>A0A5C6DNC9_9BACT</name>
<dbReference type="PANTHER" id="PTHR43401">
    <property type="entry name" value="L-THREONINE 3-DEHYDROGENASE"/>
    <property type="match status" value="1"/>
</dbReference>
<keyword evidence="1 4" id="KW-0560">Oxidoreductase</keyword>
<organism evidence="4 5">
    <name type="scientific">Novipirellula artificiosorum</name>
    <dbReference type="NCBI Taxonomy" id="2528016"/>
    <lineage>
        <taxon>Bacteria</taxon>
        <taxon>Pseudomonadati</taxon>
        <taxon>Planctomycetota</taxon>
        <taxon>Planctomycetia</taxon>
        <taxon>Pirellulales</taxon>
        <taxon>Pirellulaceae</taxon>
        <taxon>Novipirellula</taxon>
    </lineage>
</organism>